<feature type="domain" description="Peptidase metallopeptidase" evidence="6">
    <location>
        <begin position="41"/>
        <end position="183"/>
    </location>
</feature>
<evidence type="ECO:0000313" key="8">
    <source>
        <dbReference type="Proteomes" id="UP001434883"/>
    </source>
</evidence>
<dbReference type="InterPro" id="IPR024079">
    <property type="entry name" value="MetalloPept_cat_dom_sf"/>
</dbReference>
<dbReference type="InterPro" id="IPR021190">
    <property type="entry name" value="Pept_M10A"/>
</dbReference>
<dbReference type="GO" id="GO:0008237">
    <property type="term" value="F:metallopeptidase activity"/>
    <property type="evidence" value="ECO:0007669"/>
    <property type="project" value="UniProtKB-KW"/>
</dbReference>
<evidence type="ECO:0000256" key="2">
    <source>
        <dbReference type="ARBA" id="ARBA00022670"/>
    </source>
</evidence>
<dbReference type="InterPro" id="IPR033739">
    <property type="entry name" value="M10A_MMP"/>
</dbReference>
<evidence type="ECO:0000256" key="3">
    <source>
        <dbReference type="ARBA" id="ARBA00022723"/>
    </source>
</evidence>
<dbReference type="SUPFAM" id="SSF55486">
    <property type="entry name" value="Metalloproteases ('zincins'), catalytic domain"/>
    <property type="match status" value="1"/>
</dbReference>
<keyword evidence="7" id="KW-0482">Metalloprotease</keyword>
<keyword evidence="2" id="KW-0645">Protease</keyword>
<dbReference type="CDD" id="cd04278">
    <property type="entry name" value="ZnMc_MMP"/>
    <property type="match status" value="1"/>
</dbReference>
<evidence type="ECO:0000259" key="6">
    <source>
        <dbReference type="SMART" id="SM00235"/>
    </source>
</evidence>
<evidence type="ECO:0000256" key="5">
    <source>
        <dbReference type="ARBA" id="ARBA00022833"/>
    </source>
</evidence>
<dbReference type="InterPro" id="IPR006026">
    <property type="entry name" value="Peptidase_Metallo"/>
</dbReference>
<evidence type="ECO:0000313" key="7">
    <source>
        <dbReference type="EMBL" id="MEQ2210016.1"/>
    </source>
</evidence>
<evidence type="ECO:0000256" key="4">
    <source>
        <dbReference type="ARBA" id="ARBA00022801"/>
    </source>
</evidence>
<name>A0ABV0RPC9_9TELE</name>
<sequence>MGCFENIKLHPQSGGEGHPQSDPTSLQCVAGSHSALLPGQKPHLFTKVLLSHIYTHEVPNSDVENDGKDADIIIFFASGFHGDSSPFDGEGGFLAHAYFPGAGIGGDTHFDSDEPWTLGNTNHDGEESNDLFLVAVHELGHALGLEHSNDPSAIMAPFYQYMDTHNFKLPLDDLQGIQKIYGEERK</sequence>
<dbReference type="PANTHER" id="PTHR10201">
    <property type="entry name" value="MATRIX METALLOPROTEINASE"/>
    <property type="match status" value="1"/>
</dbReference>
<dbReference type="Proteomes" id="UP001434883">
    <property type="component" value="Unassembled WGS sequence"/>
</dbReference>
<reference evidence="7 8" key="1">
    <citation type="submission" date="2021-06" db="EMBL/GenBank/DDBJ databases">
        <authorList>
            <person name="Palmer J.M."/>
        </authorList>
    </citation>
    <scope>NUCLEOTIDE SEQUENCE [LARGE SCALE GENOMIC DNA]</scope>
    <source>
        <strain evidence="7 8">XC_2019</strain>
        <tissue evidence="7">Muscle</tissue>
    </source>
</reference>
<dbReference type="SMART" id="SM00235">
    <property type="entry name" value="ZnMc"/>
    <property type="match status" value="1"/>
</dbReference>
<dbReference type="Gene3D" id="3.40.390.10">
    <property type="entry name" value="Collagenase (Catalytic Domain)"/>
    <property type="match status" value="1"/>
</dbReference>
<keyword evidence="3" id="KW-0479">Metal-binding</keyword>
<keyword evidence="5" id="KW-0862">Zinc</keyword>
<gene>
    <name evidence="7" type="primary">MMP24_1</name>
    <name evidence="7" type="ORF">XENOCAPTIV_007293</name>
</gene>
<organism evidence="7 8">
    <name type="scientific">Xenoophorus captivus</name>
    <dbReference type="NCBI Taxonomy" id="1517983"/>
    <lineage>
        <taxon>Eukaryota</taxon>
        <taxon>Metazoa</taxon>
        <taxon>Chordata</taxon>
        <taxon>Craniata</taxon>
        <taxon>Vertebrata</taxon>
        <taxon>Euteleostomi</taxon>
        <taxon>Actinopterygii</taxon>
        <taxon>Neopterygii</taxon>
        <taxon>Teleostei</taxon>
        <taxon>Neoteleostei</taxon>
        <taxon>Acanthomorphata</taxon>
        <taxon>Ovalentaria</taxon>
        <taxon>Atherinomorphae</taxon>
        <taxon>Cyprinodontiformes</taxon>
        <taxon>Goodeidae</taxon>
        <taxon>Xenoophorus</taxon>
    </lineage>
</organism>
<keyword evidence="8" id="KW-1185">Reference proteome</keyword>
<dbReference type="PRINTS" id="PR00138">
    <property type="entry name" value="MATRIXIN"/>
</dbReference>
<comment type="similarity">
    <text evidence="1">Belongs to the peptidase M10A family.</text>
</comment>
<accession>A0ABV0RPC9</accession>
<keyword evidence="4" id="KW-0378">Hydrolase</keyword>
<proteinExistence type="inferred from homology"/>
<protein>
    <submittedName>
        <fullName evidence="7">Matrix metalloproteinase-24</fullName>
    </submittedName>
</protein>
<dbReference type="EMBL" id="JAHRIN010052237">
    <property type="protein sequence ID" value="MEQ2210016.1"/>
    <property type="molecule type" value="Genomic_DNA"/>
</dbReference>
<comment type="caution">
    <text evidence="7">The sequence shown here is derived from an EMBL/GenBank/DDBJ whole genome shotgun (WGS) entry which is preliminary data.</text>
</comment>
<evidence type="ECO:0000256" key="1">
    <source>
        <dbReference type="ARBA" id="ARBA00010370"/>
    </source>
</evidence>
<dbReference type="InterPro" id="IPR001818">
    <property type="entry name" value="Pept_M10_metallopeptidase"/>
</dbReference>
<dbReference type="PANTHER" id="PTHR10201:SF138">
    <property type="entry name" value="MATRIX METALLOPROTEINASE-24"/>
    <property type="match status" value="1"/>
</dbReference>
<dbReference type="Pfam" id="PF00413">
    <property type="entry name" value="Peptidase_M10"/>
    <property type="match status" value="1"/>
</dbReference>